<evidence type="ECO:0000259" key="1">
    <source>
        <dbReference type="Pfam" id="PF01636"/>
    </source>
</evidence>
<dbReference type="Pfam" id="PF01636">
    <property type="entry name" value="APH"/>
    <property type="match status" value="1"/>
</dbReference>
<dbReference type="RefSeq" id="WP_110829648.1">
    <property type="nucleotide sequence ID" value="NZ_BMQG01000002.1"/>
</dbReference>
<keyword evidence="3" id="KW-1185">Reference proteome</keyword>
<dbReference type="Gene3D" id="3.90.1200.10">
    <property type="match status" value="1"/>
</dbReference>
<comment type="caution">
    <text evidence="2">The sequence shown here is derived from an EMBL/GenBank/DDBJ whole genome shotgun (WGS) entry which is preliminary data.</text>
</comment>
<reference evidence="3" key="1">
    <citation type="journal article" date="2019" name="Int. J. Syst. Evol. Microbiol.">
        <title>The Global Catalogue of Microorganisms (GCM) 10K type strain sequencing project: providing services to taxonomists for standard genome sequencing and annotation.</title>
        <authorList>
            <consortium name="The Broad Institute Genomics Platform"/>
            <consortium name="The Broad Institute Genome Sequencing Center for Infectious Disease"/>
            <person name="Wu L."/>
            <person name="Ma J."/>
        </authorList>
    </citation>
    <scope>NUCLEOTIDE SEQUENCE [LARGE SCALE GENOMIC DNA]</scope>
    <source>
        <strain evidence="3">JCM 31047</strain>
    </source>
</reference>
<dbReference type="Proteomes" id="UP000600547">
    <property type="component" value="Unassembled WGS sequence"/>
</dbReference>
<feature type="domain" description="Aminoglycoside phosphotransferase" evidence="1">
    <location>
        <begin position="49"/>
        <end position="276"/>
    </location>
</feature>
<dbReference type="EMBL" id="BMQG01000002">
    <property type="protein sequence ID" value="GGM35113.1"/>
    <property type="molecule type" value="Genomic_DNA"/>
</dbReference>
<name>A0A8H9GM71_9DEIO</name>
<gene>
    <name evidence="2" type="ORF">GCM10008956_09410</name>
</gene>
<proteinExistence type="predicted"/>
<dbReference type="InterPro" id="IPR002575">
    <property type="entry name" value="Aminoglycoside_PTrfase"/>
</dbReference>
<protein>
    <recommendedName>
        <fullName evidence="1">Aminoglycoside phosphotransferase domain-containing protein</fullName>
    </recommendedName>
</protein>
<evidence type="ECO:0000313" key="2">
    <source>
        <dbReference type="EMBL" id="GGM35113.1"/>
    </source>
</evidence>
<accession>A0A8H9GM71</accession>
<organism evidence="2 3">
    <name type="scientific">Deinococcus arenae</name>
    <dbReference type="NCBI Taxonomy" id="1452751"/>
    <lineage>
        <taxon>Bacteria</taxon>
        <taxon>Thermotogati</taxon>
        <taxon>Deinococcota</taxon>
        <taxon>Deinococci</taxon>
        <taxon>Deinococcales</taxon>
        <taxon>Deinococcaceae</taxon>
        <taxon>Deinococcus</taxon>
    </lineage>
</organism>
<dbReference type="InterPro" id="IPR011009">
    <property type="entry name" value="Kinase-like_dom_sf"/>
</dbReference>
<evidence type="ECO:0000313" key="3">
    <source>
        <dbReference type="Proteomes" id="UP000600547"/>
    </source>
</evidence>
<dbReference type="AlphaFoldDB" id="A0A8H9GM71"/>
<dbReference type="SUPFAM" id="SSF56112">
    <property type="entry name" value="Protein kinase-like (PK-like)"/>
    <property type="match status" value="1"/>
</dbReference>
<sequence length="338" mass="36249">MALGALLTDALRAPSGEVAVDARVWPRSLRAQCPGARLRESWVGEGAAFARYTSPGGALFLKYLPAGWRDRRAAQRLARETTYLRDLAPGCPVPHAPLLHAARSPERPLAHLLMRDLTDGTTGWGFFTDDAAREEGLRDVVRLLAALHAYWAGPGRAALSGEWVWRPEHVANRHHVRGLLDDSRVLALPAAQRDALLDAAQALPVLLRDAPVWTLVHGDIHAGQVLWSRADGTPVLIDYGQVHPSVPGEDLAHLLALRLDAGERARLGGELRAVYADALAQAGLPLSPAALRAQERAGLALNLLSTARQTLRQKAAGSGGVAEALARAAQVWSNDTAT</sequence>